<evidence type="ECO:0000256" key="1">
    <source>
        <dbReference type="ARBA" id="ARBA00023002"/>
    </source>
</evidence>
<dbReference type="Proteomes" id="UP000481739">
    <property type="component" value="Unassembled WGS sequence"/>
</dbReference>
<evidence type="ECO:0000313" key="5">
    <source>
        <dbReference type="Proteomes" id="UP000481739"/>
    </source>
</evidence>
<evidence type="ECO:0000313" key="4">
    <source>
        <dbReference type="EMBL" id="MQL48554.1"/>
    </source>
</evidence>
<reference evidence="4 5" key="1">
    <citation type="journal article" date="2019" name="Nature">
        <title>A new antibiotic selectively kills Gram-negative pathogens.</title>
        <authorList>
            <person name="Imai Y."/>
            <person name="Meyer K.J."/>
            <person name="Iinishi A."/>
            <person name="Favre-Godal Q."/>
            <person name="Green R."/>
            <person name="Manuse S."/>
            <person name="Caboni M."/>
            <person name="Mori M."/>
            <person name="Niles S."/>
            <person name="Ghiglieri M."/>
            <person name="Honrao C."/>
            <person name="Ma X."/>
            <person name="Guo J.J."/>
            <person name="Makriyannis A."/>
            <person name="Linares-Otoya L."/>
            <person name="Boehringer N."/>
            <person name="Wuisan Z.G."/>
            <person name="Kaur H."/>
            <person name="Wu R."/>
            <person name="Mateus A."/>
            <person name="Typas A."/>
            <person name="Savitski M.M."/>
            <person name="Espinoza J.L."/>
            <person name="O'Rourke A."/>
            <person name="Nelson K.E."/>
            <person name="Hiller S."/>
            <person name="Noinaj N."/>
            <person name="Schaeberle T.F."/>
            <person name="D'Onofrio A."/>
            <person name="Lewis K."/>
        </authorList>
    </citation>
    <scope>NUCLEOTIDE SEQUENCE [LARGE SCALE GENOMIC DNA]</scope>
    <source>
        <strain evidence="4 5">HGB 1456</strain>
    </source>
</reference>
<evidence type="ECO:0000256" key="2">
    <source>
        <dbReference type="ARBA" id="ARBA00023027"/>
    </source>
</evidence>
<dbReference type="PANTHER" id="PTHR43476">
    <property type="entry name" value="3-(3-HYDROXY-PHENYL)PROPIONATE/3-HYDROXYCINNAMIC ACID HYDROXYLASE"/>
    <property type="match status" value="1"/>
</dbReference>
<dbReference type="GO" id="GO:0016491">
    <property type="term" value="F:oxidoreductase activity"/>
    <property type="evidence" value="ECO:0007669"/>
    <property type="project" value="UniProtKB-KW"/>
</dbReference>
<accession>A0A7C9GJS7</accession>
<gene>
    <name evidence="4" type="ORF">GEA64_11525</name>
</gene>
<evidence type="ECO:0000259" key="3">
    <source>
        <dbReference type="Pfam" id="PF01494"/>
    </source>
</evidence>
<dbReference type="GO" id="GO:0071949">
    <property type="term" value="F:FAD binding"/>
    <property type="evidence" value="ECO:0007669"/>
    <property type="project" value="InterPro"/>
</dbReference>
<dbReference type="SUPFAM" id="SSF51905">
    <property type="entry name" value="FAD/NAD(P)-binding domain"/>
    <property type="match status" value="1"/>
</dbReference>
<comment type="caution">
    <text evidence="4">The sequence shown here is derived from an EMBL/GenBank/DDBJ whole genome shotgun (WGS) entry which is preliminary data.</text>
</comment>
<dbReference type="Gene3D" id="3.50.50.60">
    <property type="entry name" value="FAD/NAD(P)-binding domain"/>
    <property type="match status" value="1"/>
</dbReference>
<feature type="domain" description="FAD-binding" evidence="3">
    <location>
        <begin position="10"/>
        <end position="137"/>
    </location>
</feature>
<dbReference type="RefSeq" id="WP_152962891.1">
    <property type="nucleotide sequence ID" value="NZ_CAWOZU010000018.1"/>
</dbReference>
<keyword evidence="1" id="KW-0560">Oxidoreductase</keyword>
<keyword evidence="2" id="KW-0520">NAD</keyword>
<dbReference type="Pfam" id="PF01494">
    <property type="entry name" value="FAD_binding_3"/>
    <property type="match status" value="1"/>
</dbReference>
<proteinExistence type="predicted"/>
<name>A0A7C9GJS7_9GAMM</name>
<dbReference type="AlphaFoldDB" id="A0A7C9GJS7"/>
<dbReference type="InterPro" id="IPR002938">
    <property type="entry name" value="FAD-bd"/>
</dbReference>
<dbReference type="InterPro" id="IPR050631">
    <property type="entry name" value="PheA/TfdB_FAD_monoxygenase"/>
</dbReference>
<sequence length="150" mass="16437">MDIKNNLTQRVLVVGAGPIGLAVAAALASQGIAVDIIDKRAAASPHSRAFGLEPVTLELLNAWGIADEMIRQGIVWSSAPVGDKKGRTLSFSTLDLEFPYMVIIPQSYTEAVLTIWAEKTGIDIQRNCKLKTLTTHRPKDRSKNKRKTIR</sequence>
<protein>
    <submittedName>
        <fullName evidence="4">NAD(P)-binding protein</fullName>
    </submittedName>
</protein>
<organism evidence="4 5">
    <name type="scientific">Photorhabdus khanii</name>
    <dbReference type="NCBI Taxonomy" id="1004150"/>
    <lineage>
        <taxon>Bacteria</taxon>
        <taxon>Pseudomonadati</taxon>
        <taxon>Pseudomonadota</taxon>
        <taxon>Gammaproteobacteria</taxon>
        <taxon>Enterobacterales</taxon>
        <taxon>Morganellaceae</taxon>
        <taxon>Photorhabdus</taxon>
    </lineage>
</organism>
<dbReference type="InterPro" id="IPR036188">
    <property type="entry name" value="FAD/NAD-bd_sf"/>
</dbReference>
<dbReference type="PANTHER" id="PTHR43476:SF4">
    <property type="entry name" value="BLR0106 PROTEIN"/>
    <property type="match status" value="1"/>
</dbReference>
<dbReference type="EMBL" id="WHZZ01000003">
    <property type="protein sequence ID" value="MQL48554.1"/>
    <property type="molecule type" value="Genomic_DNA"/>
</dbReference>